<organism evidence="5 6">
    <name type="scientific">Caldovatus aquaticus</name>
    <dbReference type="NCBI Taxonomy" id="2865671"/>
    <lineage>
        <taxon>Bacteria</taxon>
        <taxon>Pseudomonadati</taxon>
        <taxon>Pseudomonadota</taxon>
        <taxon>Alphaproteobacteria</taxon>
        <taxon>Acetobacterales</taxon>
        <taxon>Roseomonadaceae</taxon>
        <taxon>Caldovatus</taxon>
    </lineage>
</organism>
<reference evidence="5 6" key="1">
    <citation type="submission" date="2021-08" db="EMBL/GenBank/DDBJ databases">
        <title>Caldovatus sediminis gen. nov., sp. nov., a moderately thermophilic bacterium isolated from a hot spring.</title>
        <authorList>
            <person name="Hu C.-J."/>
            <person name="Li W.-J."/>
            <person name="Xian W.-D."/>
        </authorList>
    </citation>
    <scope>NUCLEOTIDE SEQUENCE [LARGE SCALE GENOMIC DNA]</scope>
    <source>
        <strain evidence="5 6">SYSU G05006</strain>
    </source>
</reference>
<dbReference type="HAMAP" id="MF_00791">
    <property type="entry name" value="ApaG"/>
    <property type="match status" value="1"/>
</dbReference>
<accession>A0ABS7EYW2</accession>
<dbReference type="PROSITE" id="PS51087">
    <property type="entry name" value="APAG"/>
    <property type="match status" value="1"/>
</dbReference>
<dbReference type="Proteomes" id="UP001519924">
    <property type="component" value="Unassembled WGS sequence"/>
</dbReference>
<feature type="region of interest" description="Disordered" evidence="3">
    <location>
        <begin position="1"/>
        <end position="23"/>
    </location>
</feature>
<evidence type="ECO:0000313" key="5">
    <source>
        <dbReference type="EMBL" id="MBW8268273.1"/>
    </source>
</evidence>
<feature type="compositionally biased region" description="Pro residues" evidence="3">
    <location>
        <begin position="1"/>
        <end position="18"/>
    </location>
</feature>
<dbReference type="InterPro" id="IPR036767">
    <property type="entry name" value="ApaG_sf"/>
</dbReference>
<comment type="caution">
    <text evidence="5">The sequence shown here is derived from an EMBL/GenBank/DDBJ whole genome shotgun (WGS) entry which is preliminary data.</text>
</comment>
<dbReference type="Gene3D" id="2.60.40.1470">
    <property type="entry name" value="ApaG domain"/>
    <property type="match status" value="1"/>
</dbReference>
<dbReference type="Pfam" id="PF04379">
    <property type="entry name" value="DUF525"/>
    <property type="match status" value="1"/>
</dbReference>
<dbReference type="RefSeq" id="WP_220115780.1">
    <property type="nucleotide sequence ID" value="NZ_JAHZUY010000003.1"/>
</dbReference>
<dbReference type="NCBIfam" id="NF003967">
    <property type="entry name" value="PRK05461.1"/>
    <property type="match status" value="1"/>
</dbReference>
<dbReference type="InterPro" id="IPR023065">
    <property type="entry name" value="Uncharacterised_ApaG"/>
</dbReference>
<evidence type="ECO:0000313" key="6">
    <source>
        <dbReference type="Proteomes" id="UP001519924"/>
    </source>
</evidence>
<dbReference type="PANTHER" id="PTHR14289:SF16">
    <property type="entry name" value="POLYMERASE DELTA-INTERACTING PROTEIN 2"/>
    <property type="match status" value="1"/>
</dbReference>
<evidence type="ECO:0000256" key="1">
    <source>
        <dbReference type="ARBA" id="ARBA00017693"/>
    </source>
</evidence>
<feature type="domain" description="ApaG" evidence="4">
    <location>
        <begin position="26"/>
        <end position="151"/>
    </location>
</feature>
<dbReference type="InterPro" id="IPR007474">
    <property type="entry name" value="ApaG_domain"/>
</dbReference>
<name>A0ABS7EYW2_9PROT</name>
<evidence type="ECO:0000256" key="3">
    <source>
        <dbReference type="SAM" id="MobiDB-lite"/>
    </source>
</evidence>
<dbReference type="PANTHER" id="PTHR14289">
    <property type="entry name" value="F-BOX ONLY PROTEIN 3"/>
    <property type="match status" value="1"/>
</dbReference>
<protein>
    <recommendedName>
        <fullName evidence="1 2">Protein ApaG</fullName>
    </recommendedName>
</protein>
<evidence type="ECO:0000256" key="2">
    <source>
        <dbReference type="HAMAP-Rule" id="MF_00791"/>
    </source>
</evidence>
<proteinExistence type="inferred from homology"/>
<evidence type="ECO:0000259" key="4">
    <source>
        <dbReference type="PROSITE" id="PS51087"/>
    </source>
</evidence>
<dbReference type="EMBL" id="JAHZUY010000003">
    <property type="protein sequence ID" value="MBW8268273.1"/>
    <property type="molecule type" value="Genomic_DNA"/>
</dbReference>
<keyword evidence="6" id="KW-1185">Reference proteome</keyword>
<dbReference type="SUPFAM" id="SSF110069">
    <property type="entry name" value="ApaG-like"/>
    <property type="match status" value="1"/>
</dbReference>
<gene>
    <name evidence="2 5" type="primary">apaG</name>
    <name evidence="5" type="ORF">K1J50_02105</name>
</gene>
<sequence length="155" mass="16997">MARQPSEPPPGPSRPPPGAGRQDAYCETTRGIRVTVRAFYLADQSQPERAHYVWAYRVTIENLGTETVQLLRRTWRITDAQGRTQVVHGAGVVGEQPVLEPGESFEYTSGTPLPTPSGFMRGLYHMVVTGTGEAFDVVIPAFSLDSPHLPSGRLH</sequence>